<name>G7WQ12_METH6</name>
<dbReference type="STRING" id="1110509.Mhar_1685"/>
<dbReference type="Proteomes" id="UP000005877">
    <property type="component" value="Chromosome"/>
</dbReference>
<dbReference type="EMBL" id="CP003117">
    <property type="protein sequence ID" value="AET65043.1"/>
    <property type="molecule type" value="Genomic_DNA"/>
</dbReference>
<dbReference type="RefSeq" id="WP_014587224.1">
    <property type="nucleotide sequence ID" value="NC_017527.1"/>
</dbReference>
<keyword evidence="2" id="KW-1185">Reference proteome</keyword>
<dbReference type="GeneID" id="12510855"/>
<protein>
    <submittedName>
        <fullName evidence="1">Uncharacterized protein</fullName>
    </submittedName>
</protein>
<dbReference type="HOGENOM" id="CLU_1682696_0_0_2"/>
<dbReference type="REBASE" id="41501">
    <property type="entry name" value="Mha6AcORF1685P"/>
</dbReference>
<proteinExistence type="predicted"/>
<reference evidence="1 2" key="1">
    <citation type="journal article" date="2012" name="PLoS ONE">
        <title>The genome characteristics and predicted function of methyl-group oxidation pathway in the obligate aceticlastic methanogens, Methanosaeta spp.</title>
        <authorList>
            <person name="Zhu J."/>
            <person name="Zheng H."/>
            <person name="Ai G."/>
            <person name="Zhang G."/>
            <person name="Liu D."/>
            <person name="Liu X."/>
            <person name="Dong X."/>
        </authorList>
    </citation>
    <scope>NUCLEOTIDE SEQUENCE [LARGE SCALE GENOMIC DNA]</scope>
    <source>
        <strain evidence="1 2">6Ac</strain>
    </source>
</reference>
<dbReference type="KEGG" id="mhi:Mhar_1685"/>
<dbReference type="AlphaFoldDB" id="G7WQ12"/>
<evidence type="ECO:0000313" key="2">
    <source>
        <dbReference type="Proteomes" id="UP000005877"/>
    </source>
</evidence>
<gene>
    <name evidence="1" type="ordered locus">Mhar_1685</name>
</gene>
<sequence>MLGVVDGCLPKDAAGEFVAGGERSDVVHDLLAHLAEEMIRMNREKQEEIRGFLLWLSDYTGARIDDLSNKTKVSAYYEIELSELLGVLKKNRGKLACDPSRRAFGEDLRREYSASMEKLAPLIARIGEVDRLIDAIVFRLYGLTEAEIAIVEGSLS</sequence>
<organism evidence="1 2">
    <name type="scientific">Methanothrix harundinacea (strain 6Ac)</name>
    <name type="common">Methanosaeta harundinacea</name>
    <dbReference type="NCBI Taxonomy" id="1110509"/>
    <lineage>
        <taxon>Archaea</taxon>
        <taxon>Methanobacteriati</taxon>
        <taxon>Methanobacteriota</taxon>
        <taxon>Stenosarchaea group</taxon>
        <taxon>Methanomicrobia</taxon>
        <taxon>Methanotrichales</taxon>
        <taxon>Methanotrichaceae</taxon>
        <taxon>Methanothrix</taxon>
    </lineage>
</organism>
<accession>G7WQ12</accession>
<dbReference type="PATRIC" id="fig|1110509.7.peg.1872"/>
<evidence type="ECO:0000313" key="1">
    <source>
        <dbReference type="EMBL" id="AET65043.1"/>
    </source>
</evidence>